<sequence>MPRSPNDETPQAFRSHRNHELKFWVIECHYCGWSRARNTTRQIAHLAQCRPYRQFLHDTGNSGGHYCSSTSINGSLNTNPSEQPLQVAMSRWLSNLSPISDNRILAPLTSEIKDILQLKATFAVYMGARSFMLLNDRYFRQ</sequence>
<comment type="caution">
    <text evidence="1">The sequence shown here is derived from an EMBL/GenBank/DDBJ whole genome shotgun (WGS) entry which is preliminary data.</text>
</comment>
<dbReference type="AlphaFoldDB" id="A0A2T6ZAG1"/>
<keyword evidence="2" id="KW-1185">Reference proteome</keyword>
<evidence type="ECO:0000313" key="2">
    <source>
        <dbReference type="Proteomes" id="UP000244722"/>
    </source>
</evidence>
<organism evidence="1 2">
    <name type="scientific">Tuber borchii</name>
    <name type="common">White truffle</name>
    <dbReference type="NCBI Taxonomy" id="42251"/>
    <lineage>
        <taxon>Eukaryota</taxon>
        <taxon>Fungi</taxon>
        <taxon>Dikarya</taxon>
        <taxon>Ascomycota</taxon>
        <taxon>Pezizomycotina</taxon>
        <taxon>Pezizomycetes</taxon>
        <taxon>Pezizales</taxon>
        <taxon>Tuberaceae</taxon>
        <taxon>Tuber</taxon>
    </lineage>
</organism>
<dbReference type="Proteomes" id="UP000244722">
    <property type="component" value="Unassembled WGS sequence"/>
</dbReference>
<dbReference type="OrthoDB" id="2544694at2759"/>
<accession>A0A2T6ZAG1</accession>
<dbReference type="EMBL" id="NESQ01000525">
    <property type="protein sequence ID" value="PUU72487.1"/>
    <property type="molecule type" value="Genomic_DNA"/>
</dbReference>
<name>A0A2T6ZAG1_TUBBO</name>
<reference evidence="1 2" key="1">
    <citation type="submission" date="2017-04" db="EMBL/GenBank/DDBJ databases">
        <title>Draft genome sequence of Tuber borchii Vittad., a whitish edible truffle.</title>
        <authorList>
            <consortium name="DOE Joint Genome Institute"/>
            <person name="Murat C."/>
            <person name="Kuo A."/>
            <person name="Barry K.W."/>
            <person name="Clum A."/>
            <person name="Dockter R.B."/>
            <person name="Fauchery L."/>
            <person name="Iotti M."/>
            <person name="Kohler A."/>
            <person name="Labutti K."/>
            <person name="Lindquist E.A."/>
            <person name="Lipzen A."/>
            <person name="Ohm R.A."/>
            <person name="Wang M."/>
            <person name="Grigoriev I.V."/>
            <person name="Zambonelli A."/>
            <person name="Martin F.M."/>
        </authorList>
    </citation>
    <scope>NUCLEOTIDE SEQUENCE [LARGE SCALE GENOMIC DNA]</scope>
    <source>
        <strain evidence="1 2">Tbo3840</strain>
    </source>
</reference>
<evidence type="ECO:0000313" key="1">
    <source>
        <dbReference type="EMBL" id="PUU72487.1"/>
    </source>
</evidence>
<gene>
    <name evidence="1" type="ORF">B9Z19DRAFT_1069729</name>
</gene>
<proteinExistence type="predicted"/>
<protein>
    <submittedName>
        <fullName evidence="1">Uncharacterized protein</fullName>
    </submittedName>
</protein>